<dbReference type="SMART" id="SM00382">
    <property type="entry name" value="AAA"/>
    <property type="match status" value="1"/>
</dbReference>
<evidence type="ECO:0000256" key="2">
    <source>
        <dbReference type="ARBA" id="ARBA00022741"/>
    </source>
</evidence>
<keyword evidence="1" id="KW-0813">Transport</keyword>
<dbReference type="OrthoDB" id="9804819at2"/>
<dbReference type="AlphaFoldDB" id="A0A380K5M5"/>
<dbReference type="PROSITE" id="PS00211">
    <property type="entry name" value="ABC_TRANSPORTER_1"/>
    <property type="match status" value="1"/>
</dbReference>
<sequence length="290" mass="32801">MIRVESLNKAVADKSILKDISFQIEDGECVALIGPNGAGKTTLMSCLLGDVKTTGGKIRILGQSPQAKGLKSKVTVLFQENLVQEKMKVRELIAFQKAIYKDTLSDEEIRALLRFSDKQYDSFASTLSGGQKRLLQFVLILIGKPDILFLDEPTAGMDTATRQYFWRLIDDLKAQDKTIIYSSHYIEEVEQTADRVLVLKEGQLLRDTTPYALKKEKRQKIFTVPISYRNLLERIDDASAIEERRDNISFTSSQVDLVWHLLEEAKCPIADIEMTNRSLMDSIFNDGSVK</sequence>
<organism evidence="5 6">
    <name type="scientific">Streptococcus hyointestinalis</name>
    <dbReference type="NCBI Taxonomy" id="1337"/>
    <lineage>
        <taxon>Bacteria</taxon>
        <taxon>Bacillati</taxon>
        <taxon>Bacillota</taxon>
        <taxon>Bacilli</taxon>
        <taxon>Lactobacillales</taxon>
        <taxon>Streptococcaceae</taxon>
        <taxon>Streptococcus</taxon>
    </lineage>
</organism>
<dbReference type="InterPro" id="IPR027417">
    <property type="entry name" value="P-loop_NTPase"/>
</dbReference>
<keyword evidence="6" id="KW-1185">Reference proteome</keyword>
<dbReference type="InterPro" id="IPR003439">
    <property type="entry name" value="ABC_transporter-like_ATP-bd"/>
</dbReference>
<reference evidence="5 6" key="1">
    <citation type="submission" date="2018-06" db="EMBL/GenBank/DDBJ databases">
        <authorList>
            <consortium name="Pathogen Informatics"/>
            <person name="Doyle S."/>
        </authorList>
    </citation>
    <scope>NUCLEOTIDE SEQUENCE [LARGE SCALE GENOMIC DNA]</scope>
    <source>
        <strain evidence="5 6">NCTC12224</strain>
    </source>
</reference>
<accession>A0A380K5M5</accession>
<dbReference type="Gene3D" id="3.40.50.300">
    <property type="entry name" value="P-loop containing nucleotide triphosphate hydrolases"/>
    <property type="match status" value="1"/>
</dbReference>
<dbReference type="PROSITE" id="PS50893">
    <property type="entry name" value="ABC_TRANSPORTER_2"/>
    <property type="match status" value="1"/>
</dbReference>
<dbReference type="InterPro" id="IPR050763">
    <property type="entry name" value="ABC_transporter_ATP-binding"/>
</dbReference>
<proteinExistence type="predicted"/>
<dbReference type="GO" id="GO:0005524">
    <property type="term" value="F:ATP binding"/>
    <property type="evidence" value="ECO:0007669"/>
    <property type="project" value="UniProtKB-KW"/>
</dbReference>
<protein>
    <submittedName>
        <fullName evidence="5">Multidrug ABC transporter ATPase</fullName>
    </submittedName>
</protein>
<dbReference type="Pfam" id="PF00005">
    <property type="entry name" value="ABC_tran"/>
    <property type="match status" value="1"/>
</dbReference>
<keyword evidence="2" id="KW-0547">Nucleotide-binding</keyword>
<gene>
    <name evidence="5" type="primary">ybhF</name>
    <name evidence="5" type="ORF">NCTC12224_00795</name>
</gene>
<dbReference type="GO" id="GO:0016887">
    <property type="term" value="F:ATP hydrolysis activity"/>
    <property type="evidence" value="ECO:0007669"/>
    <property type="project" value="InterPro"/>
</dbReference>
<keyword evidence="3" id="KW-0067">ATP-binding</keyword>
<dbReference type="InterPro" id="IPR017871">
    <property type="entry name" value="ABC_transporter-like_CS"/>
</dbReference>
<evidence type="ECO:0000259" key="4">
    <source>
        <dbReference type="PROSITE" id="PS50893"/>
    </source>
</evidence>
<name>A0A380K5M5_9STRE</name>
<feature type="domain" description="ABC transporter" evidence="4">
    <location>
        <begin position="2"/>
        <end position="226"/>
    </location>
</feature>
<dbReference type="SUPFAM" id="SSF52540">
    <property type="entry name" value="P-loop containing nucleoside triphosphate hydrolases"/>
    <property type="match status" value="1"/>
</dbReference>
<dbReference type="PANTHER" id="PTHR42711">
    <property type="entry name" value="ABC TRANSPORTER ATP-BINDING PROTEIN"/>
    <property type="match status" value="1"/>
</dbReference>
<dbReference type="CDD" id="cd03230">
    <property type="entry name" value="ABC_DR_subfamily_A"/>
    <property type="match status" value="1"/>
</dbReference>
<dbReference type="EMBL" id="UHFN01000007">
    <property type="protein sequence ID" value="SUN60283.1"/>
    <property type="molecule type" value="Genomic_DNA"/>
</dbReference>
<evidence type="ECO:0000256" key="1">
    <source>
        <dbReference type="ARBA" id="ARBA00022448"/>
    </source>
</evidence>
<evidence type="ECO:0000313" key="6">
    <source>
        <dbReference type="Proteomes" id="UP000254924"/>
    </source>
</evidence>
<dbReference type="InterPro" id="IPR003593">
    <property type="entry name" value="AAA+_ATPase"/>
</dbReference>
<evidence type="ECO:0000313" key="5">
    <source>
        <dbReference type="EMBL" id="SUN60283.1"/>
    </source>
</evidence>
<evidence type="ECO:0000256" key="3">
    <source>
        <dbReference type="ARBA" id="ARBA00022840"/>
    </source>
</evidence>
<dbReference type="PANTHER" id="PTHR42711:SF17">
    <property type="entry name" value="ABC TRANSPORTER ATP-BINDING PROTEIN"/>
    <property type="match status" value="1"/>
</dbReference>
<dbReference type="Proteomes" id="UP000254924">
    <property type="component" value="Unassembled WGS sequence"/>
</dbReference>